<dbReference type="EMBL" id="JAMTCD010000024">
    <property type="protein sequence ID" value="MCT7943182.1"/>
    <property type="molecule type" value="Genomic_DNA"/>
</dbReference>
<proteinExistence type="predicted"/>
<organism evidence="2 3">
    <name type="scientific">Shewanella holmiensis</name>
    <dbReference type="NCBI Taxonomy" id="2952222"/>
    <lineage>
        <taxon>Bacteria</taxon>
        <taxon>Pseudomonadati</taxon>
        <taxon>Pseudomonadota</taxon>
        <taxon>Gammaproteobacteria</taxon>
        <taxon>Alteromonadales</taxon>
        <taxon>Shewanellaceae</taxon>
        <taxon>Shewanella</taxon>
    </lineage>
</organism>
<keyword evidence="1" id="KW-0472">Membrane</keyword>
<dbReference type="InterPro" id="IPR021806">
    <property type="entry name" value="DUF3379"/>
</dbReference>
<name>A0A9X2WQE5_9GAMM</name>
<evidence type="ECO:0000313" key="3">
    <source>
        <dbReference type="Proteomes" id="UP001155546"/>
    </source>
</evidence>
<keyword evidence="1" id="KW-0812">Transmembrane</keyword>
<keyword evidence="3" id="KW-1185">Reference proteome</keyword>
<comment type="caution">
    <text evidence="2">The sequence shown here is derived from an EMBL/GenBank/DDBJ whole genome shotgun (WGS) entry which is preliminary data.</text>
</comment>
<evidence type="ECO:0000313" key="2">
    <source>
        <dbReference type="EMBL" id="MCT7943182.1"/>
    </source>
</evidence>
<accession>A0A9X2WQE5</accession>
<dbReference type="Pfam" id="PF11859">
    <property type="entry name" value="DUF3379"/>
    <property type="match status" value="1"/>
</dbReference>
<sequence length="235" mass="26795">MDDLQFRRQAYGDPNNQSDDFLQHMASHPDDAKLVKELKALDTQLTQALNIAVPDDLAEKLLLRQQLNQHRQSQKRTRYLMAMAASIAFIVGVSFSMLRFTPIDLSEHALAHVYHETKALQIEQDIGFNDVNFKLASMSGLQQSKFIQQPGRVFYTAYCDFQGVKSLHLVMQDENGQKVTLFIVPAEERLKLDTAFADAKYKGQGFQSADAYMLLVGEQKADLNYVKREIEQTFI</sequence>
<dbReference type="RefSeq" id="WP_261299521.1">
    <property type="nucleotide sequence ID" value="NZ_JAMTCD010000024.1"/>
</dbReference>
<protein>
    <submittedName>
        <fullName evidence="2">DUF3379 domain-containing protein</fullName>
    </submittedName>
</protein>
<dbReference type="AlphaFoldDB" id="A0A9X2WQE5"/>
<dbReference type="Proteomes" id="UP001155546">
    <property type="component" value="Unassembled WGS sequence"/>
</dbReference>
<reference evidence="2" key="1">
    <citation type="journal article" date="2023" name="Int. J. Syst. Evol. Microbiol.">
        <title>&lt;i&gt;Shewanella septentrionalis&lt;/i&gt; sp. nov. and &lt;i&gt;Shewanella holmiensis&lt;/i&gt; sp. nov., isolated from Baltic Sea water and sediments.</title>
        <authorList>
            <person name="Martin-Rodriguez A.J."/>
            <person name="Thorell K."/>
            <person name="Joffre E."/>
            <person name="Jensie-Markopoulos S."/>
            <person name="Moore E.R.B."/>
            <person name="Sjoling A."/>
        </authorList>
    </citation>
    <scope>NUCLEOTIDE SEQUENCE</scope>
    <source>
        <strain evidence="2">SP1S2-7</strain>
    </source>
</reference>
<feature type="transmembrane region" description="Helical" evidence="1">
    <location>
        <begin position="79"/>
        <end position="98"/>
    </location>
</feature>
<keyword evidence="1" id="KW-1133">Transmembrane helix</keyword>
<gene>
    <name evidence="2" type="ORF">NE535_15535</name>
</gene>
<evidence type="ECO:0000256" key="1">
    <source>
        <dbReference type="SAM" id="Phobius"/>
    </source>
</evidence>